<dbReference type="GO" id="GO:0005524">
    <property type="term" value="F:ATP binding"/>
    <property type="evidence" value="ECO:0007669"/>
    <property type="project" value="UniProtKB-KW"/>
</dbReference>
<dbReference type="STRING" id="873513.HMPREF6485_2507"/>
<accession>E6KA71</accession>
<dbReference type="GO" id="GO:0015940">
    <property type="term" value="P:pantothenate biosynthetic process"/>
    <property type="evidence" value="ECO:0007669"/>
    <property type="project" value="UniProtKB-UniRule"/>
</dbReference>
<evidence type="ECO:0000256" key="2">
    <source>
        <dbReference type="ARBA" id="ARBA00009256"/>
    </source>
</evidence>
<dbReference type="InterPro" id="IPR003721">
    <property type="entry name" value="Pantoate_ligase"/>
</dbReference>
<dbReference type="SUPFAM" id="SSF52374">
    <property type="entry name" value="Nucleotidylyl transferase"/>
    <property type="match status" value="1"/>
</dbReference>
<dbReference type="HOGENOM" id="CLU_047148_0_0_10"/>
<evidence type="ECO:0000256" key="8">
    <source>
        <dbReference type="HAMAP-Rule" id="MF_00158"/>
    </source>
</evidence>
<dbReference type="eggNOG" id="COG0414">
    <property type="taxonomic scope" value="Bacteria"/>
</dbReference>
<dbReference type="AlphaFoldDB" id="E6KA71"/>
<comment type="catalytic activity">
    <reaction evidence="7 8">
        <text>(R)-pantoate + beta-alanine + ATP = (R)-pantothenate + AMP + diphosphate + H(+)</text>
        <dbReference type="Rhea" id="RHEA:10912"/>
        <dbReference type="ChEBI" id="CHEBI:15378"/>
        <dbReference type="ChEBI" id="CHEBI:15980"/>
        <dbReference type="ChEBI" id="CHEBI:29032"/>
        <dbReference type="ChEBI" id="CHEBI:30616"/>
        <dbReference type="ChEBI" id="CHEBI:33019"/>
        <dbReference type="ChEBI" id="CHEBI:57966"/>
        <dbReference type="ChEBI" id="CHEBI:456215"/>
        <dbReference type="EC" id="6.3.2.1"/>
    </reaction>
</comment>
<evidence type="ECO:0000256" key="5">
    <source>
        <dbReference type="ARBA" id="ARBA00022741"/>
    </source>
</evidence>
<evidence type="ECO:0000256" key="7">
    <source>
        <dbReference type="ARBA" id="ARBA00048258"/>
    </source>
</evidence>
<reference evidence="10 11" key="1">
    <citation type="submission" date="2010-10" db="EMBL/GenBank/DDBJ databases">
        <authorList>
            <person name="Muzny D."/>
            <person name="Qin X."/>
            <person name="Deng J."/>
            <person name="Jiang H."/>
            <person name="Liu Y."/>
            <person name="Qu J."/>
            <person name="Song X.-Z."/>
            <person name="Zhang L."/>
            <person name="Thornton R."/>
            <person name="Coyle M."/>
            <person name="Francisco L."/>
            <person name="Jackson L."/>
            <person name="Javaid M."/>
            <person name="Korchina V."/>
            <person name="Kovar C."/>
            <person name="Mata R."/>
            <person name="Mathew T."/>
            <person name="Ngo R."/>
            <person name="Nguyen L."/>
            <person name="Nguyen N."/>
            <person name="Okwuonu G."/>
            <person name="Ongeri F."/>
            <person name="Pham C."/>
            <person name="Simmons D."/>
            <person name="Wilczek-Boney K."/>
            <person name="Hale W."/>
            <person name="Jakkamsetti A."/>
            <person name="Pham P."/>
            <person name="Ruth R."/>
            <person name="San Lucas F."/>
            <person name="Warren J."/>
            <person name="Zhang J."/>
            <person name="Zhao Z."/>
            <person name="Zhou C."/>
            <person name="Zhu D."/>
            <person name="Lee S."/>
            <person name="Bess C."/>
            <person name="Blankenburg K."/>
            <person name="Forbes L."/>
            <person name="Fu Q."/>
            <person name="Gubbala S."/>
            <person name="Hirani K."/>
            <person name="Jayaseelan J.C."/>
            <person name="Lara F."/>
            <person name="Munidasa M."/>
            <person name="Palculict T."/>
            <person name="Patil S."/>
            <person name="Pu L.-L."/>
            <person name="Saada N."/>
            <person name="Tang L."/>
            <person name="Weissenberger G."/>
            <person name="Zhu Y."/>
            <person name="Hemphill L."/>
            <person name="Shang Y."/>
            <person name="Youmans B."/>
            <person name="Ayvaz T."/>
            <person name="Ross M."/>
            <person name="Santibanez J."/>
            <person name="Aqrawi P."/>
            <person name="Gross S."/>
            <person name="Joshi V."/>
            <person name="Fowler G."/>
            <person name="Nazareth L."/>
            <person name="Reid J."/>
            <person name="Worley K."/>
            <person name="Petrosino J."/>
            <person name="Highlander S."/>
            <person name="Gibbs R."/>
        </authorList>
    </citation>
    <scope>NUCLEOTIDE SEQUENCE [LARGE SCALE GENOMIC DNA]</scope>
    <source>
        <strain evidence="10 11">ATCC 33574</strain>
    </source>
</reference>
<feature type="region of interest" description="Disordered" evidence="9">
    <location>
        <begin position="1"/>
        <end position="27"/>
    </location>
</feature>
<dbReference type="Gene3D" id="3.30.1300.10">
    <property type="entry name" value="Pantoate-beta-alanine ligase, C-terminal domain"/>
    <property type="match status" value="1"/>
</dbReference>
<feature type="binding site" evidence="8">
    <location>
        <begin position="212"/>
        <end position="215"/>
    </location>
    <ligand>
        <name>ATP</name>
        <dbReference type="ChEBI" id="CHEBI:30616"/>
    </ligand>
</feature>
<evidence type="ECO:0000256" key="9">
    <source>
        <dbReference type="SAM" id="MobiDB-lite"/>
    </source>
</evidence>
<keyword evidence="8" id="KW-0963">Cytoplasm</keyword>
<dbReference type="GO" id="GO:0005829">
    <property type="term" value="C:cytosol"/>
    <property type="evidence" value="ECO:0007669"/>
    <property type="project" value="TreeGrafter"/>
</dbReference>
<dbReference type="Pfam" id="PF02569">
    <property type="entry name" value="Pantoate_ligase"/>
    <property type="match status" value="1"/>
</dbReference>
<comment type="pathway">
    <text evidence="1 8">Cofactor biosynthesis; (R)-pantothenate biosynthesis; (R)-pantothenate from (R)-pantoate and beta-alanine: step 1/1.</text>
</comment>
<feature type="active site" description="Proton donor" evidence="8">
    <location>
        <position position="65"/>
    </location>
</feature>
<dbReference type="UniPathway" id="UPA00028">
    <property type="reaction ID" value="UER00005"/>
</dbReference>
<dbReference type="EMBL" id="AEPD01000044">
    <property type="protein sequence ID" value="EFU29537.1"/>
    <property type="molecule type" value="Genomic_DNA"/>
</dbReference>
<gene>
    <name evidence="8 10" type="primary">panC</name>
    <name evidence="10" type="ORF">HMPREF6485_2507</name>
</gene>
<evidence type="ECO:0000256" key="3">
    <source>
        <dbReference type="ARBA" id="ARBA00022598"/>
    </source>
</evidence>
<protein>
    <recommendedName>
        <fullName evidence="8">Pantothenate synthetase</fullName>
        <shortName evidence="8">PS</shortName>
        <ecNumber evidence="8">6.3.2.1</ecNumber>
    </recommendedName>
    <alternativeName>
        <fullName evidence="8">Pantoate--beta-alanine ligase</fullName>
    </alternativeName>
    <alternativeName>
        <fullName evidence="8">Pantoate-activating enzyme</fullName>
    </alternativeName>
</protein>
<dbReference type="PANTHER" id="PTHR21299:SF1">
    <property type="entry name" value="PANTOATE--BETA-ALANINE LIGASE"/>
    <property type="match status" value="1"/>
</dbReference>
<feature type="binding site" evidence="8">
    <location>
        <position position="89"/>
    </location>
    <ligand>
        <name>beta-alanine</name>
        <dbReference type="ChEBI" id="CHEBI:57966"/>
    </ligand>
</feature>
<comment type="miscellaneous">
    <text evidence="8">The reaction proceeds by a bi uni uni bi ping pong mechanism.</text>
</comment>
<comment type="subunit">
    <text evidence="8">Homodimer.</text>
</comment>
<comment type="similarity">
    <text evidence="2 8">Belongs to the pantothenate synthetase family.</text>
</comment>
<feature type="binding site" evidence="8">
    <location>
        <position position="89"/>
    </location>
    <ligand>
        <name>(R)-pantoate</name>
        <dbReference type="ChEBI" id="CHEBI:15980"/>
    </ligand>
</feature>
<comment type="function">
    <text evidence="8">Catalyzes the condensation of pantoate with beta-alanine in an ATP-dependent reaction via a pantoyl-adenylate intermediate.</text>
</comment>
<dbReference type="EC" id="6.3.2.1" evidence="8"/>
<keyword evidence="3 8" id="KW-0436">Ligase</keyword>
<dbReference type="CDD" id="cd00560">
    <property type="entry name" value="PanC"/>
    <property type="match status" value="1"/>
</dbReference>
<dbReference type="Proteomes" id="UP000003112">
    <property type="component" value="Unassembled WGS sequence"/>
</dbReference>
<evidence type="ECO:0000256" key="1">
    <source>
        <dbReference type="ARBA" id="ARBA00004990"/>
    </source>
</evidence>
<evidence type="ECO:0000256" key="4">
    <source>
        <dbReference type="ARBA" id="ARBA00022655"/>
    </source>
</evidence>
<dbReference type="InterPro" id="IPR014729">
    <property type="entry name" value="Rossmann-like_a/b/a_fold"/>
</dbReference>
<keyword evidence="11" id="KW-1185">Reference proteome</keyword>
<comment type="caution">
    <text evidence="10">The sequence shown here is derived from an EMBL/GenBank/DDBJ whole genome shotgun (WGS) entry which is preliminary data.</text>
</comment>
<keyword evidence="6 8" id="KW-0067">ATP-binding</keyword>
<feature type="binding site" evidence="8">
    <location>
        <position position="181"/>
    </location>
    <ligand>
        <name>(R)-pantoate</name>
        <dbReference type="ChEBI" id="CHEBI:15980"/>
    </ligand>
</feature>
<keyword evidence="5 8" id="KW-0547">Nucleotide-binding</keyword>
<evidence type="ECO:0000313" key="10">
    <source>
        <dbReference type="EMBL" id="EFU29537.1"/>
    </source>
</evidence>
<feature type="binding site" evidence="8">
    <location>
        <position position="204"/>
    </location>
    <ligand>
        <name>ATP</name>
        <dbReference type="ChEBI" id="CHEBI:30616"/>
    </ligand>
</feature>
<dbReference type="Gene3D" id="3.40.50.620">
    <property type="entry name" value="HUPs"/>
    <property type="match status" value="1"/>
</dbReference>
<sequence length="323" mass="36040">MTSAATGRPAGDLQRAAEPTGRQNNRDEMKVIKKIVELQNELFKARKEGKEIGLVPTMGALHEGHASLVRRSVAENAVTVVSVFLNPTQFNDPGDLDRYPRTLEPDCRLAEACGADYVFAPSVEEMYPTPDERHFEFPPVTTVMEGARRPGHFNGVCQVVSRLFYIVRPTRAYFGEKDWQQIAVVKRLVDYIGMDVRIVECDIVREADGLAKSSRNTLLAPDERQKAPAIFKALKAAVDYARTHSVAETHDRVVAEINAVDGLEVEYFEIVDGHTLLPINSWDDSDYVVGCITVYCGKTPIRLIDHIRLKTPETTAAGQEEKK</sequence>
<proteinExistence type="inferred from homology"/>
<feature type="binding site" evidence="8">
    <location>
        <begin position="58"/>
        <end position="65"/>
    </location>
    <ligand>
        <name>ATP</name>
        <dbReference type="ChEBI" id="CHEBI:30616"/>
    </ligand>
</feature>
<feature type="binding site" evidence="8">
    <location>
        <begin position="175"/>
        <end position="178"/>
    </location>
    <ligand>
        <name>ATP</name>
        <dbReference type="ChEBI" id="CHEBI:30616"/>
    </ligand>
</feature>
<dbReference type="FunFam" id="3.40.50.620:FF:000013">
    <property type="entry name" value="Pantothenate synthetase"/>
    <property type="match status" value="1"/>
</dbReference>
<name>E6KA71_9BACT</name>
<evidence type="ECO:0000256" key="6">
    <source>
        <dbReference type="ARBA" id="ARBA00022840"/>
    </source>
</evidence>
<dbReference type="PANTHER" id="PTHR21299">
    <property type="entry name" value="CYTIDYLATE KINASE/PANTOATE-BETA-ALANINE LIGASE"/>
    <property type="match status" value="1"/>
</dbReference>
<organism evidence="10 11">
    <name type="scientific">Segatella buccae ATCC 33574</name>
    <dbReference type="NCBI Taxonomy" id="873513"/>
    <lineage>
        <taxon>Bacteria</taxon>
        <taxon>Pseudomonadati</taxon>
        <taxon>Bacteroidota</taxon>
        <taxon>Bacteroidia</taxon>
        <taxon>Bacteroidales</taxon>
        <taxon>Prevotellaceae</taxon>
        <taxon>Segatella</taxon>
    </lineage>
</organism>
<evidence type="ECO:0000313" key="11">
    <source>
        <dbReference type="Proteomes" id="UP000003112"/>
    </source>
</evidence>
<dbReference type="NCBIfam" id="TIGR00018">
    <property type="entry name" value="panC"/>
    <property type="match status" value="1"/>
</dbReference>
<comment type="subcellular location">
    <subcellularLocation>
        <location evidence="8">Cytoplasm</location>
    </subcellularLocation>
</comment>
<keyword evidence="4 8" id="KW-0566">Pantothenate biosynthesis</keyword>
<dbReference type="InterPro" id="IPR042176">
    <property type="entry name" value="Pantoate_ligase_C"/>
</dbReference>
<dbReference type="HAMAP" id="MF_00158">
    <property type="entry name" value="PanC"/>
    <property type="match status" value="1"/>
</dbReference>
<dbReference type="GO" id="GO:0004592">
    <property type="term" value="F:pantoate-beta-alanine ligase activity"/>
    <property type="evidence" value="ECO:0007669"/>
    <property type="project" value="UniProtKB-UniRule"/>
</dbReference>